<dbReference type="RefSeq" id="WP_054718610.1">
    <property type="nucleotide sequence ID" value="NZ_AZEU01000039.1"/>
</dbReference>
<dbReference type="GO" id="GO:1990002">
    <property type="term" value="F:methylglyoxal reductase (NADPH) (acetol producing) activity"/>
    <property type="evidence" value="ECO:0007669"/>
    <property type="project" value="TreeGrafter"/>
</dbReference>
<dbReference type="InterPro" id="IPR044731">
    <property type="entry name" value="BDH-like"/>
</dbReference>
<dbReference type="InterPro" id="IPR018211">
    <property type="entry name" value="ADH_Fe_CS"/>
</dbReference>
<evidence type="ECO:0000259" key="3">
    <source>
        <dbReference type="Pfam" id="PF25137"/>
    </source>
</evidence>
<dbReference type="InterPro" id="IPR001670">
    <property type="entry name" value="ADH_Fe/GldA"/>
</dbReference>
<dbReference type="AlphaFoldDB" id="A0A0R1R4T5"/>
<accession>A0A0R1R4T5</accession>
<dbReference type="EMBL" id="AZEU01000039">
    <property type="protein sequence ID" value="KRL52381.1"/>
    <property type="molecule type" value="Genomic_DNA"/>
</dbReference>
<feature type="domain" description="Alcohol dehydrogenase iron-type/glycerol dehydrogenase GldA" evidence="2">
    <location>
        <begin position="9"/>
        <end position="174"/>
    </location>
</feature>
<organism evidence="4 5">
    <name type="scientific">Lacticaseibacillus manihotivorans DSM 13343 = JCM 12514</name>
    <dbReference type="NCBI Taxonomy" id="1423769"/>
    <lineage>
        <taxon>Bacteria</taxon>
        <taxon>Bacillati</taxon>
        <taxon>Bacillota</taxon>
        <taxon>Bacilli</taxon>
        <taxon>Lactobacillales</taxon>
        <taxon>Lactobacillaceae</taxon>
        <taxon>Lacticaseibacillus</taxon>
    </lineage>
</organism>
<gene>
    <name evidence="4" type="ORF">FD01_GL002433</name>
</gene>
<dbReference type="FunFam" id="3.40.50.1970:FF:000003">
    <property type="entry name" value="Alcohol dehydrogenase, iron-containing"/>
    <property type="match status" value="1"/>
</dbReference>
<dbReference type="PANTHER" id="PTHR43633">
    <property type="entry name" value="ALCOHOL DEHYDROGENASE YQHD"/>
    <property type="match status" value="1"/>
</dbReference>
<feature type="domain" description="Fe-containing alcohol dehydrogenase-like C-terminal" evidence="3">
    <location>
        <begin position="185"/>
        <end position="386"/>
    </location>
</feature>
<dbReference type="GO" id="GO:0046872">
    <property type="term" value="F:metal ion binding"/>
    <property type="evidence" value="ECO:0007669"/>
    <property type="project" value="InterPro"/>
</dbReference>
<proteinExistence type="predicted"/>
<dbReference type="Gene3D" id="3.40.50.1970">
    <property type="match status" value="1"/>
</dbReference>
<dbReference type="InterPro" id="IPR056798">
    <property type="entry name" value="ADH_Fe_C"/>
</dbReference>
<protein>
    <submittedName>
        <fullName evidence="4">Alcohol-acetaldehyde dehydrogenase</fullName>
    </submittedName>
</protein>
<dbReference type="PROSITE" id="PS00913">
    <property type="entry name" value="ADH_IRON_1"/>
    <property type="match status" value="1"/>
</dbReference>
<dbReference type="PANTHER" id="PTHR43633:SF1">
    <property type="entry name" value="ALCOHOL DEHYDROGENASE YQHD"/>
    <property type="match status" value="1"/>
</dbReference>
<dbReference type="GO" id="GO:1990362">
    <property type="term" value="F:butanol dehydrogenase (NAD+) activity"/>
    <property type="evidence" value="ECO:0007669"/>
    <property type="project" value="InterPro"/>
</dbReference>
<dbReference type="Gene3D" id="1.20.1090.10">
    <property type="entry name" value="Dehydroquinate synthase-like - alpha domain"/>
    <property type="match status" value="1"/>
</dbReference>
<evidence type="ECO:0000313" key="5">
    <source>
        <dbReference type="Proteomes" id="UP000051790"/>
    </source>
</evidence>
<reference evidence="4 5" key="1">
    <citation type="journal article" date="2015" name="Genome Announc.">
        <title>Expanding the biotechnology potential of lactobacilli through comparative genomics of 213 strains and associated genera.</title>
        <authorList>
            <person name="Sun Z."/>
            <person name="Harris H.M."/>
            <person name="McCann A."/>
            <person name="Guo C."/>
            <person name="Argimon S."/>
            <person name="Zhang W."/>
            <person name="Yang X."/>
            <person name="Jeffery I.B."/>
            <person name="Cooney J.C."/>
            <person name="Kagawa T.F."/>
            <person name="Liu W."/>
            <person name="Song Y."/>
            <person name="Salvetti E."/>
            <person name="Wrobel A."/>
            <person name="Rasinkangas P."/>
            <person name="Parkhill J."/>
            <person name="Rea M.C."/>
            <person name="O'Sullivan O."/>
            <person name="Ritari J."/>
            <person name="Douillard F.P."/>
            <person name="Paul Ross R."/>
            <person name="Yang R."/>
            <person name="Briner A.E."/>
            <person name="Felis G.E."/>
            <person name="de Vos W.M."/>
            <person name="Barrangou R."/>
            <person name="Klaenhammer T.R."/>
            <person name="Caufield P.W."/>
            <person name="Cui Y."/>
            <person name="Zhang H."/>
            <person name="O'Toole P.W."/>
        </authorList>
    </citation>
    <scope>NUCLEOTIDE SEQUENCE [LARGE SCALE GENOMIC DNA]</scope>
    <source>
        <strain evidence="4 5">DSM 13343</strain>
    </source>
</reference>
<keyword evidence="5" id="KW-1185">Reference proteome</keyword>
<comment type="caution">
    <text evidence="4">The sequence shown here is derived from an EMBL/GenBank/DDBJ whole genome shotgun (WGS) entry which is preliminary data.</text>
</comment>
<name>A0A0R1R4T5_9LACO</name>
<dbReference type="Pfam" id="PF25137">
    <property type="entry name" value="ADH_Fe_C"/>
    <property type="match status" value="1"/>
</dbReference>
<keyword evidence="1" id="KW-0560">Oxidoreductase</keyword>
<dbReference type="PATRIC" id="fig|1423769.4.peg.2622"/>
<evidence type="ECO:0000313" key="4">
    <source>
        <dbReference type="EMBL" id="KRL52381.1"/>
    </source>
</evidence>
<dbReference type="Pfam" id="PF00465">
    <property type="entry name" value="Fe-ADH"/>
    <property type="match status" value="1"/>
</dbReference>
<sequence>MKDFTYYNPTDIRFGDYIDAQLAKVVAHFGQKVLLVYGGHSIKKNGLYQRVIDLLKGFDIVELAGIEPNPKIDSVRAGVKLAQDRDVVLAVGGGSVIDAAKVIATAAHYDGDAWDLVVDRDLAQKQTMLPLVDIVTLAATGSEMNVNAVISDPSQNAKVGARCPNPPAVSFLDPRLTFTVPASQTAAGSMDIFSHLCEQYFDRSDSNDVSKGMIEGLMQTVTRWAPVAINKPDSLDARANLMWAATNACSGLVGAGTESRWSCHAMEHQLSAVYDVTHGVGLGILTPRWMQYVLDHDESTAKLFARFGHRVWDLPVLGNVHNRAQEAIDATWSWIFGLGFGMTLPEIGIKDEAHFAEMAKTAAAGGLDHAYLPLDAQAVEDIYRASITPGIH</sequence>
<dbReference type="Proteomes" id="UP000051790">
    <property type="component" value="Unassembled WGS sequence"/>
</dbReference>
<evidence type="ECO:0000259" key="2">
    <source>
        <dbReference type="Pfam" id="PF00465"/>
    </source>
</evidence>
<dbReference type="OrthoDB" id="9801156at2"/>
<dbReference type="PROSITE" id="PS00060">
    <property type="entry name" value="ADH_IRON_2"/>
    <property type="match status" value="1"/>
</dbReference>
<dbReference type="SUPFAM" id="SSF56796">
    <property type="entry name" value="Dehydroquinate synthase-like"/>
    <property type="match status" value="1"/>
</dbReference>
<evidence type="ECO:0000256" key="1">
    <source>
        <dbReference type="ARBA" id="ARBA00023002"/>
    </source>
</evidence>
<dbReference type="CDD" id="cd08187">
    <property type="entry name" value="BDH"/>
    <property type="match status" value="1"/>
</dbReference>
<dbReference type="GO" id="GO:0005829">
    <property type="term" value="C:cytosol"/>
    <property type="evidence" value="ECO:0007669"/>
    <property type="project" value="TreeGrafter"/>
</dbReference>
<dbReference type="GO" id="GO:0008106">
    <property type="term" value="F:alcohol dehydrogenase (NADP+) activity"/>
    <property type="evidence" value="ECO:0007669"/>
    <property type="project" value="TreeGrafter"/>
</dbReference>